<evidence type="ECO:0000313" key="2">
    <source>
        <dbReference type="Proteomes" id="UP000028500"/>
    </source>
</evidence>
<dbReference type="HOGENOM" id="CLU_3298788_0_0_6"/>
<accession>A0A077P5U8</accession>
<dbReference type="Proteomes" id="UP000028500">
    <property type="component" value="Unassembled WGS sequence"/>
</dbReference>
<comment type="caution">
    <text evidence="1">The sequence shown here is derived from an EMBL/GenBank/DDBJ whole genome shotgun (WGS) entry which is preliminary data.</text>
</comment>
<sequence length="40" mass="4429">MMIPSDYLASQACRKSANYSGADGMGLITSLVFMKSWYFS</sequence>
<proteinExistence type="predicted"/>
<gene>
    <name evidence="1" type="ORF">XBKQ1_2350033</name>
</gene>
<evidence type="ECO:0000313" key="1">
    <source>
        <dbReference type="EMBL" id="CDH19880.1"/>
    </source>
</evidence>
<dbReference type="AlphaFoldDB" id="A0A077P5U8"/>
<protein>
    <submittedName>
        <fullName evidence="1">Uncharacterized protein</fullName>
    </submittedName>
</protein>
<reference evidence="1" key="1">
    <citation type="submission" date="2013-07" db="EMBL/GenBank/DDBJ databases">
        <title>Sub-species coevolution in mutualistic symbiosis.</title>
        <authorList>
            <person name="Murfin K."/>
            <person name="Klassen J."/>
            <person name="Lee M."/>
            <person name="Forst S."/>
            <person name="Stock P."/>
            <person name="Goodrich-Blair H."/>
        </authorList>
    </citation>
    <scope>NUCLEOTIDE SEQUENCE [LARGE SCALE GENOMIC DNA]</scope>
    <source>
        <strain evidence="1">Kraussei Quebec</strain>
    </source>
</reference>
<keyword evidence="2" id="KW-1185">Reference proteome</keyword>
<organism evidence="1 2">
    <name type="scientific">Xenorhabdus bovienii str. kraussei Quebec</name>
    <dbReference type="NCBI Taxonomy" id="1398203"/>
    <lineage>
        <taxon>Bacteria</taxon>
        <taxon>Pseudomonadati</taxon>
        <taxon>Pseudomonadota</taxon>
        <taxon>Gammaproteobacteria</taxon>
        <taxon>Enterobacterales</taxon>
        <taxon>Morganellaceae</taxon>
        <taxon>Xenorhabdus</taxon>
    </lineage>
</organism>
<name>A0A077P5U8_XENBV</name>
<dbReference type="EMBL" id="CBSY010000152">
    <property type="protein sequence ID" value="CDH19880.1"/>
    <property type="molecule type" value="Genomic_DNA"/>
</dbReference>